<feature type="region of interest" description="Disordered" evidence="5">
    <location>
        <begin position="565"/>
        <end position="592"/>
    </location>
</feature>
<dbReference type="RefSeq" id="XP_009058053.1">
    <property type="nucleotide sequence ID" value="XM_009059805.1"/>
</dbReference>
<dbReference type="HOGENOM" id="CLU_008116_0_0_1"/>
<keyword evidence="7" id="KW-1185">Reference proteome</keyword>
<evidence type="ECO:0000313" key="6">
    <source>
        <dbReference type="EMBL" id="ESO91360.1"/>
    </source>
</evidence>
<protein>
    <recommendedName>
        <fullName evidence="3 4">Nonsense-mediated mRNA decay factor SMG8</fullName>
    </recommendedName>
</protein>
<dbReference type="KEGG" id="lgi:LOTGIDRAFT_228810"/>
<dbReference type="EMBL" id="KB202283">
    <property type="protein sequence ID" value="ESO91360.1"/>
    <property type="molecule type" value="Genomic_DNA"/>
</dbReference>
<dbReference type="PANTHER" id="PTHR13091:SF0">
    <property type="entry name" value="NONSENSE-MEDIATED MRNA DECAY FACTOR SMG8"/>
    <property type="match status" value="1"/>
</dbReference>
<comment type="similarity">
    <text evidence="1 4">Belongs to the SMG8 family.</text>
</comment>
<organism evidence="6 7">
    <name type="scientific">Lottia gigantea</name>
    <name type="common">Giant owl limpet</name>
    <dbReference type="NCBI Taxonomy" id="225164"/>
    <lineage>
        <taxon>Eukaryota</taxon>
        <taxon>Metazoa</taxon>
        <taxon>Spiralia</taxon>
        <taxon>Lophotrochozoa</taxon>
        <taxon>Mollusca</taxon>
        <taxon>Gastropoda</taxon>
        <taxon>Patellogastropoda</taxon>
        <taxon>Lottioidea</taxon>
        <taxon>Lottiidae</taxon>
        <taxon>Lottia</taxon>
    </lineage>
</organism>
<dbReference type="OrthoDB" id="63589at2759"/>
<dbReference type="Proteomes" id="UP000030746">
    <property type="component" value="Unassembled WGS sequence"/>
</dbReference>
<gene>
    <name evidence="6" type="ORF">LOTGIDRAFT_228810</name>
</gene>
<dbReference type="GeneID" id="20247795"/>
<dbReference type="Pfam" id="PF10220">
    <property type="entry name" value="Smg8_Smg9"/>
    <property type="match status" value="1"/>
</dbReference>
<keyword evidence="2 4" id="KW-0866">Nonsense-mediated mRNA decay</keyword>
<evidence type="ECO:0000313" key="7">
    <source>
        <dbReference type="Proteomes" id="UP000030746"/>
    </source>
</evidence>
<dbReference type="InterPro" id="IPR019354">
    <property type="entry name" value="SMG8-like"/>
</dbReference>
<feature type="region of interest" description="Disordered" evidence="5">
    <location>
        <begin position="288"/>
        <end position="314"/>
    </location>
</feature>
<comment type="function">
    <text evidence="4">Involved in nonsense-mediated decay (NMD) of mRNAs containing premature stop codons.</text>
</comment>
<feature type="compositionally biased region" description="Polar residues" evidence="5">
    <location>
        <begin position="574"/>
        <end position="588"/>
    </location>
</feature>
<dbReference type="OMA" id="MHSGCPK"/>
<evidence type="ECO:0000256" key="3">
    <source>
        <dbReference type="ARBA" id="ARBA00029509"/>
    </source>
</evidence>
<dbReference type="GO" id="GO:0000184">
    <property type="term" value="P:nuclear-transcribed mRNA catabolic process, nonsense-mediated decay"/>
    <property type="evidence" value="ECO:0007669"/>
    <property type="project" value="UniProtKB-UniRule"/>
</dbReference>
<feature type="compositionally biased region" description="Basic and acidic residues" evidence="5">
    <location>
        <begin position="618"/>
        <end position="631"/>
    </location>
</feature>
<feature type="compositionally biased region" description="Acidic residues" evidence="5">
    <location>
        <begin position="648"/>
        <end position="666"/>
    </location>
</feature>
<feature type="region of interest" description="Disordered" evidence="5">
    <location>
        <begin position="611"/>
        <end position="692"/>
    </location>
</feature>
<evidence type="ECO:0000256" key="4">
    <source>
        <dbReference type="RuleBase" id="RU367133"/>
    </source>
</evidence>
<accession>V4A8L5</accession>
<reference evidence="6 7" key="1">
    <citation type="journal article" date="2013" name="Nature">
        <title>Insights into bilaterian evolution from three spiralian genomes.</title>
        <authorList>
            <person name="Simakov O."/>
            <person name="Marletaz F."/>
            <person name="Cho S.J."/>
            <person name="Edsinger-Gonzales E."/>
            <person name="Havlak P."/>
            <person name="Hellsten U."/>
            <person name="Kuo D.H."/>
            <person name="Larsson T."/>
            <person name="Lv J."/>
            <person name="Arendt D."/>
            <person name="Savage R."/>
            <person name="Osoegawa K."/>
            <person name="de Jong P."/>
            <person name="Grimwood J."/>
            <person name="Chapman J.A."/>
            <person name="Shapiro H."/>
            <person name="Aerts A."/>
            <person name="Otillar R.P."/>
            <person name="Terry A.Y."/>
            <person name="Boore J.L."/>
            <person name="Grigoriev I.V."/>
            <person name="Lindberg D.R."/>
            <person name="Seaver E.C."/>
            <person name="Weisblat D.A."/>
            <person name="Putnam N.H."/>
            <person name="Rokhsar D.S."/>
        </authorList>
    </citation>
    <scope>NUCLEOTIDE SEQUENCE [LARGE SCALE GENOMIC DNA]</scope>
</reference>
<dbReference type="CTD" id="20247795"/>
<proteinExistence type="inferred from homology"/>
<evidence type="ECO:0000256" key="5">
    <source>
        <dbReference type="SAM" id="MobiDB-lite"/>
    </source>
</evidence>
<sequence length="952" mass="107913">MAAPIKLLEFPNDIDENLSDIPYRERKVCIVSVVGKSRLNFMSNKASLLNPVIERDIFQGAEGFINEQVSKKEIELYYDVDNQVIYLHHQSCADVHILAERCQELYQSKSNLDFNSIWEDNSIKHAKTLLYLFSLSHIVLLCNPGSTFDIGYVKLFRILDMIRLKLQSSISEVLSEFILSQDWYTSARLCSPRVLFIFQTATFELSFDDNDSLYSKTRPQKNLPIKKLQINLEDQIYRILRKSRVITNISNNSLFAVPANQEFVYVHTKREDCPDPVTSYLHLLRNLNTPSKDDSPKSRSYLTNRRGGQGPLASSSFNNRIRECNFKEFIWQHIELAFSKGFNDNVGRNPLPSTFELPVCETWFYVALRLHQFYFTNIPEGKPQAHLNTLKSLLETDVRFSENRCNKYLPLAETAYQQDLPTHYVRSYHVQKLAQAKHVFAQFARGPAYGEYMKQLEEACEKWWKTGRQQCESVSLSGNLCINPIHRLEDEMETEKKEQLPVLPHSSQIKTKAACNCGKKQADKEDCFDHKSANYDFYEMLAKTCCHKLQKIELPAFKASTTEAKARQVPLPPTNQLLPVPKSSTSGGDSKRIESVVSGMSGLSLALSLGQSGGSDVYHGHQDGLDQRDTIDVSSRVASLADEAMTRDDDDDNEDDNDDGKEDVGEDDTKLPSSSKSKEEIENEDTPTVVEEKNIKSICEEIISRQHSTTEYLPGMVHTDSPPGLLPKFSSWSLCCLGKPSFYSHSQGLDLPGFLAGSNFLLPWDITLKISKEKWPTVGETAGKKGRQKRSHKDAGEVSLRVFLGNEYECPRGHRFFCSGPDKIIKVSSMCSVKDNANKLLNLDMPLYTPCHCRSTKGYIAQLMRLYIVTPDGPIRILLNPTIQPGIAPCPLFHPGTDKPIELPSNGVWCLRLPHVYQGDRGVYNMPSDPQQFHQCRLLKGVFSYRESIGEG</sequence>
<name>V4A8L5_LOTGI</name>
<evidence type="ECO:0000256" key="2">
    <source>
        <dbReference type="ARBA" id="ARBA00023161"/>
    </source>
</evidence>
<dbReference type="PANTHER" id="PTHR13091">
    <property type="entry name" value="AMPLIFIED IN BREAST CANCER 2-RELATED"/>
    <property type="match status" value="1"/>
</dbReference>
<dbReference type="AlphaFoldDB" id="V4A8L5"/>
<evidence type="ECO:0000256" key="1">
    <source>
        <dbReference type="ARBA" id="ARBA00006443"/>
    </source>
</evidence>
<dbReference type="STRING" id="225164.V4A8L5"/>